<reference evidence="2 3" key="1">
    <citation type="journal article" date="2020" name="BMC Genomics">
        <title>Correction to: Identification and distribution of gene clusters required for synthesis of sphingolipid metabolism inhibitors in diverse species of the filamentous fungus Fusarium.</title>
        <authorList>
            <person name="Kim H.S."/>
            <person name="Lohmar J.M."/>
            <person name="Busman M."/>
            <person name="Brown D.W."/>
            <person name="Naumann T.A."/>
            <person name="Divon H.H."/>
            <person name="Lysoe E."/>
            <person name="Uhlig S."/>
            <person name="Proctor R.H."/>
        </authorList>
    </citation>
    <scope>NUCLEOTIDE SEQUENCE [LARGE SCALE GENOMIC DNA]</scope>
    <source>
        <strain evidence="2 3">NRRL 25214</strain>
    </source>
</reference>
<dbReference type="SUPFAM" id="SSF51905">
    <property type="entry name" value="FAD/NAD(P)-binding domain"/>
    <property type="match status" value="1"/>
</dbReference>
<dbReference type="InterPro" id="IPR006076">
    <property type="entry name" value="FAD-dep_OxRdtase"/>
</dbReference>
<dbReference type="PANTHER" id="PTHR13847:SF284">
    <property type="entry name" value="FAD DEPENDENT OXIDOREDUCTASE DOMAIN-CONTAINING PROTEIN"/>
    <property type="match status" value="1"/>
</dbReference>
<feature type="domain" description="FAD dependent oxidoreductase" evidence="1">
    <location>
        <begin position="567"/>
        <end position="957"/>
    </location>
</feature>
<dbReference type="PANTHER" id="PTHR13847">
    <property type="entry name" value="SARCOSINE DEHYDROGENASE-RELATED"/>
    <property type="match status" value="1"/>
</dbReference>
<gene>
    <name evidence="2" type="ORF">FANTH_12507</name>
</gene>
<accession>A0A8H4YSV1</accession>
<evidence type="ECO:0000259" key="1">
    <source>
        <dbReference type="Pfam" id="PF01266"/>
    </source>
</evidence>
<dbReference type="EMBL" id="JABEVY010000409">
    <property type="protein sequence ID" value="KAF5233591.1"/>
    <property type="molecule type" value="Genomic_DNA"/>
</dbReference>
<dbReference type="Pfam" id="PF01266">
    <property type="entry name" value="DAO"/>
    <property type="match status" value="1"/>
</dbReference>
<keyword evidence="3" id="KW-1185">Reference proteome</keyword>
<dbReference type="AlphaFoldDB" id="A0A8H4YSV1"/>
<comment type="caution">
    <text evidence="2">The sequence shown here is derived from an EMBL/GenBank/DDBJ whole genome shotgun (WGS) entry which is preliminary data.</text>
</comment>
<dbReference type="Gene3D" id="3.50.50.60">
    <property type="entry name" value="FAD/NAD(P)-binding domain"/>
    <property type="match status" value="1"/>
</dbReference>
<protein>
    <recommendedName>
        <fullName evidence="1">FAD dependent oxidoreductase domain-containing protein</fullName>
    </recommendedName>
</protein>
<dbReference type="GO" id="GO:0005737">
    <property type="term" value="C:cytoplasm"/>
    <property type="evidence" value="ECO:0007669"/>
    <property type="project" value="TreeGrafter"/>
</dbReference>
<dbReference type="Proteomes" id="UP000573603">
    <property type="component" value="Unassembled WGS sequence"/>
</dbReference>
<sequence length="985" mass="109685">MSHSFEIDGKSPLLFLPEHLLILFLNKASFDGADMEEIMNEVLGTRRLFLSDPRDESEILKSVLRKGQFPFTLKGYFKFGFQPSSLWISTQTRDSSRGEESAIAEFAGRYKSEEDTKAGLNMLKLLLHQTLHAVGASASDPSPRPPIDHLVEWIKWTSDALFADEFRDGISHMIGMLCKNGGVIDLYQDRFGAQGHPETGPSNAVELAMQSYCPNSLLENFLMYRPVSEGPLTARSKLWRRFGSDLPRGTHRAVSNMEWIVAGIHTQFYGRKFGPFTGYGERLKGFDYPEGIAEVYKIKAYLLSNDYCTDAIEREALNNLAEAVTEIQEMLPFTGRLHHGEDSENEGLFKLFSAVSCLASDSYKAEGDKLTEELGPRRHQFIINDRFDPRVEWMKYTADVKIPELQSAPGTKFRDEALEIWRRLIIERGDNRRWWEIKEQDKWFVPIEGVKSALRVANPSAADAMGLSTARLFTFFLFQGSLLLSQASIMRSSLSQVATASILLASGVNSLAVAHPHSLRSDTPDESPLKIPGLPLPNATKSYWQDPPHRIANLRTTKDLPTEKTFDYVIIGSGISGAATAHKLLGRDSSLSILMIEARTAASGATGRNGGHCKPGDYNGVKAWVETYGEDDALRIANMEQDCVNDVRDFVRSHNVSSDFTDVETASLYWTDDSFKTAVESIEFQHDLEKRRPNDVPKNKRTIWKGQDARDYWGWPEIVGAVTFKAHTQNPYHTVCGILEYSLEKGLNLQTNTMALSLNQLGKKTKAGAKWQVKTNRGTVKSKQVVLATNGFTPALHPGIASTNFTMPVRNQVSAVTPSANTTDNKVFRRSNSVPDLHSGNVYIAAQPPGAKNEGSVVIGGSTQMSPTRERYITDDTAINEQIAYVLHGAARTVYGYENWGGSTKVIQDWTGIVCETPDGFPLVGEVPAEDGLWAIVCMNGHGMAWAYRSAEALVDMMTEGKTPKWFPEQFKAQRAWEAQGNDEL</sequence>
<name>A0A8H4YSV1_9HYPO</name>
<evidence type="ECO:0000313" key="2">
    <source>
        <dbReference type="EMBL" id="KAF5233591.1"/>
    </source>
</evidence>
<dbReference type="InterPro" id="IPR036188">
    <property type="entry name" value="FAD/NAD-bd_sf"/>
</dbReference>
<organism evidence="2 3">
    <name type="scientific">Fusarium anthophilum</name>
    <dbReference type="NCBI Taxonomy" id="48485"/>
    <lineage>
        <taxon>Eukaryota</taxon>
        <taxon>Fungi</taxon>
        <taxon>Dikarya</taxon>
        <taxon>Ascomycota</taxon>
        <taxon>Pezizomycotina</taxon>
        <taxon>Sordariomycetes</taxon>
        <taxon>Hypocreomycetidae</taxon>
        <taxon>Hypocreales</taxon>
        <taxon>Nectriaceae</taxon>
        <taxon>Fusarium</taxon>
        <taxon>Fusarium fujikuroi species complex</taxon>
    </lineage>
</organism>
<dbReference type="Gene3D" id="3.30.9.10">
    <property type="entry name" value="D-Amino Acid Oxidase, subunit A, domain 2"/>
    <property type="match status" value="1"/>
</dbReference>
<proteinExistence type="predicted"/>
<evidence type="ECO:0000313" key="3">
    <source>
        <dbReference type="Proteomes" id="UP000573603"/>
    </source>
</evidence>